<evidence type="ECO:0000256" key="4">
    <source>
        <dbReference type="ARBA" id="ARBA00022960"/>
    </source>
</evidence>
<dbReference type="Proteomes" id="UP000199627">
    <property type="component" value="Unassembled WGS sequence"/>
</dbReference>
<evidence type="ECO:0000313" key="9">
    <source>
        <dbReference type="EMBL" id="SDQ10892.1"/>
    </source>
</evidence>
<evidence type="ECO:0000259" key="8">
    <source>
        <dbReference type="PROSITE" id="PS52029"/>
    </source>
</evidence>
<dbReference type="CDD" id="cd16913">
    <property type="entry name" value="YkuD_like"/>
    <property type="match status" value="1"/>
</dbReference>
<gene>
    <name evidence="9" type="ORF">SAMN05421664_0524</name>
</gene>
<feature type="active site" description="Proton donor/acceptor" evidence="7">
    <location>
        <position position="246"/>
    </location>
</feature>
<dbReference type="GO" id="GO:0071555">
    <property type="term" value="P:cell wall organization"/>
    <property type="evidence" value="ECO:0007669"/>
    <property type="project" value="UniProtKB-UniRule"/>
</dbReference>
<proteinExistence type="inferred from homology"/>
<evidence type="ECO:0000256" key="7">
    <source>
        <dbReference type="PROSITE-ProRule" id="PRU01373"/>
    </source>
</evidence>
<dbReference type="InterPro" id="IPR005490">
    <property type="entry name" value="LD_TPept_cat_dom"/>
</dbReference>
<name>A0A1H0Y6Y1_9FLAO</name>
<dbReference type="GO" id="GO:0005576">
    <property type="term" value="C:extracellular region"/>
    <property type="evidence" value="ECO:0007669"/>
    <property type="project" value="TreeGrafter"/>
</dbReference>
<accession>A0A1H0Y6Y1</accession>
<evidence type="ECO:0000256" key="5">
    <source>
        <dbReference type="ARBA" id="ARBA00022984"/>
    </source>
</evidence>
<organism evidence="9 10">
    <name type="scientific">Chryseobacterium soldanellicola</name>
    <dbReference type="NCBI Taxonomy" id="311333"/>
    <lineage>
        <taxon>Bacteria</taxon>
        <taxon>Pseudomonadati</taxon>
        <taxon>Bacteroidota</taxon>
        <taxon>Flavobacteriia</taxon>
        <taxon>Flavobacteriales</taxon>
        <taxon>Weeksellaceae</taxon>
        <taxon>Chryseobacterium group</taxon>
        <taxon>Chryseobacterium</taxon>
    </lineage>
</organism>
<keyword evidence="5 7" id="KW-0573">Peptidoglycan synthesis</keyword>
<sequence>MNNFYYSILGLIFVLSRKTSWPTIFMNNIIVKKSFLYALFIALFLVSCKKEIEKINDTLKDTTSTTENPTAEKDSVKKDSVVMKESIPPAMQETGFYNAFVLPKDKKLRDSVYAEFSKKYSEKERYAILALNRLDSKNKWNSDTLVVPAKIDTTLMAYSPFPMQLDVLSPVKKFVVFSYPIQAYGVYSNGTLVKWGPTSMGKKTAKTKTGLTFANWKKQLAISTVSSEWKLPYNFNIFNLDGIGWHQYDLPGYPASHSCLRLLLKDAKWLYSYADTWVLNPGGATTKAKGTAVLVYGDYGWGKRKPWRKLLNDPNANSVSVEEMTKMIEPNIEKIVKEQDNREKVVDSIKAARAVLEQMPESPKTVAP</sequence>
<reference evidence="10" key="1">
    <citation type="submission" date="2016-10" db="EMBL/GenBank/DDBJ databases">
        <authorList>
            <person name="Varghese N."/>
            <person name="Submissions S."/>
        </authorList>
    </citation>
    <scope>NUCLEOTIDE SEQUENCE [LARGE SCALE GENOMIC DNA]</scope>
    <source>
        <strain evidence="10">DSM 17072</strain>
    </source>
</reference>
<feature type="active site" description="Nucleophile" evidence="7">
    <location>
        <position position="259"/>
    </location>
</feature>
<comment type="pathway">
    <text evidence="1 7">Cell wall biogenesis; peptidoglycan biosynthesis.</text>
</comment>
<dbReference type="UniPathway" id="UPA00219"/>
<dbReference type="GO" id="GO:0008360">
    <property type="term" value="P:regulation of cell shape"/>
    <property type="evidence" value="ECO:0007669"/>
    <property type="project" value="UniProtKB-UniRule"/>
</dbReference>
<protein>
    <submittedName>
        <fullName evidence="9">L,D-transpeptidase catalytic domain</fullName>
    </submittedName>
</protein>
<evidence type="ECO:0000256" key="2">
    <source>
        <dbReference type="ARBA" id="ARBA00005992"/>
    </source>
</evidence>
<evidence type="ECO:0000256" key="1">
    <source>
        <dbReference type="ARBA" id="ARBA00004752"/>
    </source>
</evidence>
<dbReference type="Gene3D" id="2.40.440.10">
    <property type="entry name" value="L,D-transpeptidase catalytic domain-like"/>
    <property type="match status" value="1"/>
</dbReference>
<dbReference type="GO" id="GO:0071972">
    <property type="term" value="F:peptidoglycan L,D-transpeptidase activity"/>
    <property type="evidence" value="ECO:0007669"/>
    <property type="project" value="TreeGrafter"/>
</dbReference>
<evidence type="ECO:0000256" key="3">
    <source>
        <dbReference type="ARBA" id="ARBA00022679"/>
    </source>
</evidence>
<evidence type="ECO:0000256" key="6">
    <source>
        <dbReference type="ARBA" id="ARBA00023316"/>
    </source>
</evidence>
<feature type="domain" description="L,D-TPase catalytic" evidence="8">
    <location>
        <begin position="173"/>
        <end position="296"/>
    </location>
</feature>
<dbReference type="InterPro" id="IPR050979">
    <property type="entry name" value="LD-transpeptidase"/>
</dbReference>
<dbReference type="SUPFAM" id="SSF141523">
    <property type="entry name" value="L,D-transpeptidase catalytic domain-like"/>
    <property type="match status" value="1"/>
</dbReference>
<dbReference type="STRING" id="311333.SAMN05421664_0524"/>
<dbReference type="EMBL" id="FNKL01000001">
    <property type="protein sequence ID" value="SDQ10892.1"/>
    <property type="molecule type" value="Genomic_DNA"/>
</dbReference>
<keyword evidence="6 7" id="KW-0961">Cell wall biogenesis/degradation</keyword>
<dbReference type="InterPro" id="IPR038063">
    <property type="entry name" value="Transpep_catalytic_dom"/>
</dbReference>
<dbReference type="PROSITE" id="PS52029">
    <property type="entry name" value="LD_TPASE"/>
    <property type="match status" value="1"/>
</dbReference>
<dbReference type="GO" id="GO:0018104">
    <property type="term" value="P:peptidoglycan-protein cross-linking"/>
    <property type="evidence" value="ECO:0007669"/>
    <property type="project" value="TreeGrafter"/>
</dbReference>
<dbReference type="PANTHER" id="PTHR30582">
    <property type="entry name" value="L,D-TRANSPEPTIDASE"/>
    <property type="match status" value="1"/>
</dbReference>
<evidence type="ECO:0000313" key="10">
    <source>
        <dbReference type="Proteomes" id="UP000199627"/>
    </source>
</evidence>
<keyword evidence="3" id="KW-0808">Transferase</keyword>
<keyword evidence="4 7" id="KW-0133">Cell shape</keyword>
<dbReference type="PANTHER" id="PTHR30582:SF2">
    <property type="entry name" value="L,D-TRANSPEPTIDASE YCIB-RELATED"/>
    <property type="match status" value="1"/>
</dbReference>
<dbReference type="GO" id="GO:0016740">
    <property type="term" value="F:transferase activity"/>
    <property type="evidence" value="ECO:0007669"/>
    <property type="project" value="UniProtKB-KW"/>
</dbReference>
<keyword evidence="10" id="KW-1185">Reference proteome</keyword>
<dbReference type="Pfam" id="PF03734">
    <property type="entry name" value="YkuD"/>
    <property type="match status" value="1"/>
</dbReference>
<dbReference type="AlphaFoldDB" id="A0A1H0Y6Y1"/>
<comment type="similarity">
    <text evidence="2">Belongs to the YkuD family.</text>
</comment>